<feature type="domain" description="SpaA-like prealbumin fold" evidence="3">
    <location>
        <begin position="190"/>
        <end position="302"/>
    </location>
</feature>
<dbReference type="EMBL" id="SSND01000006">
    <property type="protein sequence ID" value="THD81159.1"/>
    <property type="molecule type" value="Genomic_DNA"/>
</dbReference>
<dbReference type="OrthoDB" id="9773411at2"/>
<dbReference type="Gene3D" id="2.40.160.150">
    <property type="match status" value="1"/>
</dbReference>
<dbReference type="InterPro" id="IPR047589">
    <property type="entry name" value="DUF11_rpt"/>
</dbReference>
<dbReference type="InterPro" id="IPR055354">
    <property type="entry name" value="DUF7507"/>
</dbReference>
<dbReference type="Proteomes" id="UP000309450">
    <property type="component" value="Unassembled WGS sequence"/>
</dbReference>
<dbReference type="Pfam" id="PF24346">
    <property type="entry name" value="DUF7507"/>
    <property type="match status" value="2"/>
</dbReference>
<dbReference type="AlphaFoldDB" id="A0A4S3MJA1"/>
<sequence length="760" mass="75571">MATTLFVAAPQAQAQDGAWGFASTPYTTKANCTSNNAAIVSVTPNPSQALGQCSLPTDVVTLPVSVTYSLNGNNVYDLMVAYGFGTQGANGTIYYDDCLVPAGGTIPAGMANRDGDACLDGASGASGTFTVTRNIQVKCDLDNDGAIDSGTEVSFWAAWQSNDKDTLYDVATPQCFGPSGGVTLSIAPKVTVAKVSTGDVGTFGFTVSGAQNSGSFALTTTAENTPVTYASDLLPVRAGAGFNSVTITETVPAGWTSDAVCTGLTEGVGYTDDGNGTVVILGSSFRDTNPQQQIACTFTNTRATATLTLDKVVENGGAGTALPSAWTIFASPDGTLANAVLSGPGASGSTDVTGTVNAGTYTIAETPANPDYTLSLACTGAADTNPNDGLTLASGENVTCTLTNRYNKGSLTLVKSVTNDNGGTAAAGAFTLSYNGTAATQGVPVTLTPGTYSLTETALTGYQPAATPLACSVNGTGGSALSGSTLTLAAGDAVTCTFYNDDDAPTYDMAKTADPVSAAAGDTVTYTLAFTNNGPWAISNLTPVDTSLTGLSAIDCGGGAASIATLASGASASCTATYLVTQADVDGGGNATAVDTGTCASGLALVNTASSSAEETDGTALTETSLANNGATVCLPVRNAAITLDKTADVATYGTLGETVTYSFEVENTGNVTLANVSVTDPLTGLSAITPAPVSLAPGASQIFTATLTVTQDHLDAGSIANTATASGTPPVGDAVTDTDSVTLTAAQQPAITLDKTADV</sequence>
<feature type="non-terminal residue" evidence="4">
    <location>
        <position position="760"/>
    </location>
</feature>
<evidence type="ECO:0000259" key="1">
    <source>
        <dbReference type="Pfam" id="PF19403"/>
    </source>
</evidence>
<dbReference type="InterPro" id="IPR013783">
    <property type="entry name" value="Ig-like_fold"/>
</dbReference>
<evidence type="ECO:0000313" key="4">
    <source>
        <dbReference type="EMBL" id="THD81159.1"/>
    </source>
</evidence>
<accession>A0A4S3MJA1</accession>
<dbReference type="Gene3D" id="2.60.40.10">
    <property type="entry name" value="Immunoglobulins"/>
    <property type="match status" value="1"/>
</dbReference>
<dbReference type="InterPro" id="IPR045826">
    <property type="entry name" value="SpaA_PFL_dom_2"/>
</dbReference>
<name>A0A4S3MJA1_9RHOB</name>
<comment type="caution">
    <text evidence="4">The sequence shown here is derived from an EMBL/GenBank/DDBJ whole genome shotgun (WGS) entry which is preliminary data.</text>
</comment>
<gene>
    <name evidence="4" type="ORF">E7811_16950</name>
</gene>
<evidence type="ECO:0000259" key="2">
    <source>
        <dbReference type="Pfam" id="PF24346"/>
    </source>
</evidence>
<feature type="domain" description="DUF7507" evidence="2">
    <location>
        <begin position="505"/>
        <end position="602"/>
    </location>
</feature>
<organism evidence="4 5">
    <name type="scientific">Aliigemmobacter aestuarii</name>
    <dbReference type="NCBI Taxonomy" id="1445661"/>
    <lineage>
        <taxon>Bacteria</taxon>
        <taxon>Pseudomonadati</taxon>
        <taxon>Pseudomonadota</taxon>
        <taxon>Alphaproteobacteria</taxon>
        <taxon>Rhodobacterales</taxon>
        <taxon>Paracoccaceae</taxon>
        <taxon>Aliigemmobacter</taxon>
    </lineage>
</organism>
<dbReference type="NCBIfam" id="TIGR01451">
    <property type="entry name" value="B_ant_repeat"/>
    <property type="match status" value="2"/>
</dbReference>
<dbReference type="InterPro" id="IPR055371">
    <property type="entry name" value="SpaA_PFL_dom_4"/>
</dbReference>
<feature type="domain" description="SpaA-like prealbumin fold" evidence="1">
    <location>
        <begin position="409"/>
        <end position="497"/>
    </location>
</feature>
<feature type="domain" description="SpaA-like prealbumin fold" evidence="1">
    <location>
        <begin position="304"/>
        <end position="402"/>
    </location>
</feature>
<proteinExistence type="predicted"/>
<reference evidence="4 5" key="1">
    <citation type="submission" date="2019-04" db="EMBL/GenBank/DDBJ databases">
        <title>Draft genome sequence of Gemmobacter aestuarii sp. nov.</title>
        <authorList>
            <person name="Hameed A."/>
            <person name="Lin S.-Y."/>
            <person name="Shahina M."/>
            <person name="Lai W.-A."/>
            <person name="Young C.-C."/>
        </authorList>
    </citation>
    <scope>NUCLEOTIDE SEQUENCE [LARGE SCALE GENOMIC DNA]</scope>
    <source>
        <strain evidence="4 5">CC-PW-75</strain>
    </source>
</reference>
<evidence type="ECO:0000313" key="5">
    <source>
        <dbReference type="Proteomes" id="UP000309450"/>
    </source>
</evidence>
<protein>
    <submittedName>
        <fullName evidence="4">DUF11 domain-containing protein</fullName>
    </submittedName>
</protein>
<dbReference type="Pfam" id="PF19403">
    <property type="entry name" value="SpaA_2"/>
    <property type="match status" value="2"/>
</dbReference>
<dbReference type="Pfam" id="PF24514">
    <property type="entry name" value="SpaA_4"/>
    <property type="match status" value="1"/>
</dbReference>
<feature type="domain" description="DUF7507" evidence="2">
    <location>
        <begin position="640"/>
        <end position="738"/>
    </location>
</feature>
<evidence type="ECO:0000259" key="3">
    <source>
        <dbReference type="Pfam" id="PF24514"/>
    </source>
</evidence>
<keyword evidence="5" id="KW-1185">Reference proteome</keyword>